<dbReference type="EMBL" id="ASHM01078645">
    <property type="protein sequence ID" value="PNX58464.1"/>
    <property type="molecule type" value="Genomic_DNA"/>
</dbReference>
<name>A0A2K3JWR2_TRIPR</name>
<reference evidence="1 2" key="2">
    <citation type="journal article" date="2017" name="Front. Plant Sci.">
        <title>Gene Classification and Mining of Molecular Markers Useful in Red Clover (Trifolium pratense) Breeding.</title>
        <authorList>
            <person name="Istvanek J."/>
            <person name="Dluhosova J."/>
            <person name="Dluhos P."/>
            <person name="Patkova L."/>
            <person name="Nedelnik J."/>
            <person name="Repkova J."/>
        </authorList>
    </citation>
    <scope>NUCLEOTIDE SEQUENCE [LARGE SCALE GENOMIC DNA]</scope>
    <source>
        <strain evidence="2">cv. Tatra</strain>
        <tissue evidence="1">Young leaves</tissue>
    </source>
</reference>
<proteinExistence type="predicted"/>
<accession>A0A2K3JWR2</accession>
<dbReference type="ExpressionAtlas" id="A0A2K3JWR2">
    <property type="expression patterns" value="baseline"/>
</dbReference>
<evidence type="ECO:0000313" key="1">
    <source>
        <dbReference type="EMBL" id="PNX58464.1"/>
    </source>
</evidence>
<evidence type="ECO:0000313" key="2">
    <source>
        <dbReference type="Proteomes" id="UP000236291"/>
    </source>
</evidence>
<organism evidence="1 2">
    <name type="scientific">Trifolium pratense</name>
    <name type="common">Red clover</name>
    <dbReference type="NCBI Taxonomy" id="57577"/>
    <lineage>
        <taxon>Eukaryota</taxon>
        <taxon>Viridiplantae</taxon>
        <taxon>Streptophyta</taxon>
        <taxon>Embryophyta</taxon>
        <taxon>Tracheophyta</taxon>
        <taxon>Spermatophyta</taxon>
        <taxon>Magnoliopsida</taxon>
        <taxon>eudicotyledons</taxon>
        <taxon>Gunneridae</taxon>
        <taxon>Pentapetalae</taxon>
        <taxon>rosids</taxon>
        <taxon>fabids</taxon>
        <taxon>Fabales</taxon>
        <taxon>Fabaceae</taxon>
        <taxon>Papilionoideae</taxon>
        <taxon>50 kb inversion clade</taxon>
        <taxon>NPAAA clade</taxon>
        <taxon>Hologalegina</taxon>
        <taxon>IRL clade</taxon>
        <taxon>Trifolieae</taxon>
        <taxon>Trifolium</taxon>
    </lineage>
</organism>
<comment type="caution">
    <text evidence="1">The sequence shown here is derived from an EMBL/GenBank/DDBJ whole genome shotgun (WGS) entry which is preliminary data.</text>
</comment>
<dbReference type="Proteomes" id="UP000236291">
    <property type="component" value="Unassembled WGS sequence"/>
</dbReference>
<sequence length="136" mass="15038">KTRLNEENIMMRGASYAKREMPLEIWNPHHGFLGFMPQPNSSVSAYYPTQNHDECVEVVAVHRKGNSSFGSGRIFMEYDFFPEKDGKSTSTTTTTTTIAKDFFPTATSGEASSSITAASYGDASMAYDSLDLSLRL</sequence>
<dbReference type="AlphaFoldDB" id="A0A2K3JWR2"/>
<gene>
    <name evidence="1" type="ORF">L195_g050923</name>
</gene>
<reference evidence="1 2" key="1">
    <citation type="journal article" date="2014" name="Am. J. Bot.">
        <title>Genome assembly and annotation for red clover (Trifolium pratense; Fabaceae).</title>
        <authorList>
            <person name="Istvanek J."/>
            <person name="Jaros M."/>
            <person name="Krenek A."/>
            <person name="Repkova J."/>
        </authorList>
    </citation>
    <scope>NUCLEOTIDE SEQUENCE [LARGE SCALE GENOMIC DNA]</scope>
    <source>
        <strain evidence="2">cv. Tatra</strain>
        <tissue evidence="1">Young leaves</tissue>
    </source>
</reference>
<protein>
    <submittedName>
        <fullName evidence="1">Uncharacterized protein</fullName>
    </submittedName>
</protein>
<feature type="non-terminal residue" evidence="1">
    <location>
        <position position="1"/>
    </location>
</feature>